<dbReference type="PANTHER" id="PTHR31865:SF22">
    <property type="entry name" value="DUF1685 FAMILY PROTEIN"/>
    <property type="match status" value="1"/>
</dbReference>
<dbReference type="Proteomes" id="UP000525078">
    <property type="component" value="Unassembled WGS sequence"/>
</dbReference>
<protein>
    <submittedName>
        <fullName evidence="2">Uncharacterized protein</fullName>
    </submittedName>
</protein>
<dbReference type="InterPro" id="IPR012881">
    <property type="entry name" value="DUF1685"/>
</dbReference>
<dbReference type="AlphaFoldDB" id="A0A7J6FTG9"/>
<comment type="caution">
    <text evidence="2">The sequence shown here is derived from an EMBL/GenBank/DDBJ whole genome shotgun (WGS) entry which is preliminary data.</text>
</comment>
<dbReference type="Pfam" id="PF07939">
    <property type="entry name" value="DUF1685"/>
    <property type="match status" value="1"/>
</dbReference>
<evidence type="ECO:0000313" key="3">
    <source>
        <dbReference type="EMBL" id="KAF4382467.1"/>
    </source>
</evidence>
<keyword evidence="5" id="KW-1185">Reference proteome</keyword>
<reference evidence="4 5" key="1">
    <citation type="journal article" date="2020" name="bioRxiv">
        <title>Sequence and annotation of 42 cannabis genomes reveals extensive copy number variation in cannabinoid synthesis and pathogen resistance genes.</title>
        <authorList>
            <person name="Mckernan K.J."/>
            <person name="Helbert Y."/>
            <person name="Kane L.T."/>
            <person name="Ebling H."/>
            <person name="Zhang L."/>
            <person name="Liu B."/>
            <person name="Eaton Z."/>
            <person name="Mclaughlin S."/>
            <person name="Kingan S."/>
            <person name="Baybayan P."/>
            <person name="Concepcion G."/>
            <person name="Jordan M."/>
            <person name="Riva A."/>
            <person name="Barbazuk W."/>
            <person name="Harkins T."/>
        </authorList>
    </citation>
    <scope>NUCLEOTIDE SEQUENCE [LARGE SCALE GENOMIC DNA]</scope>
    <source>
        <strain evidence="4 5">cv. Jamaican Lion 4</strain>
        <strain evidence="3">Father</strain>
        <strain evidence="2">Mother</strain>
        <tissue evidence="2">Leaf</tissue>
    </source>
</reference>
<dbReference type="EMBL" id="JAATIQ010000101">
    <property type="protein sequence ID" value="KAF4382467.1"/>
    <property type="molecule type" value="Genomic_DNA"/>
</dbReference>
<sequence>MSKHHAPPPKPLIKHKSWSPDAHRDEAWLRRKDSYKAGREVNRSKSVSDEDMEDLKACFELGFGFDSPQSDPKLTDTLPALGLYYAVHKQYSKSLSRSSSSSSICSDTEFDNSSTIIDPGDDSEMVKMRLRQWAQIVACGVRQSPSG</sequence>
<evidence type="ECO:0000313" key="5">
    <source>
        <dbReference type="Proteomes" id="UP000583929"/>
    </source>
</evidence>
<feature type="region of interest" description="Disordered" evidence="1">
    <location>
        <begin position="97"/>
        <end position="118"/>
    </location>
</feature>
<accession>A0A803NLE9</accession>
<dbReference type="OMA" id="RPLYKQQ"/>
<dbReference type="OrthoDB" id="641808at2759"/>
<proteinExistence type="predicted"/>
<dbReference type="Proteomes" id="UP000583929">
    <property type="component" value="Unassembled WGS sequence"/>
</dbReference>
<accession>A0A803NL61</accession>
<dbReference type="PANTHER" id="PTHR31865">
    <property type="entry name" value="OSJNBA0071G03.3 PROTEIN"/>
    <property type="match status" value="1"/>
</dbReference>
<feature type="compositionally biased region" description="Basic residues" evidence="1">
    <location>
        <begin position="1"/>
        <end position="17"/>
    </location>
</feature>
<feature type="region of interest" description="Disordered" evidence="1">
    <location>
        <begin position="1"/>
        <end position="21"/>
    </location>
</feature>
<name>A0A7J6FTG9_CANSA</name>
<evidence type="ECO:0000313" key="4">
    <source>
        <dbReference type="Proteomes" id="UP000525078"/>
    </source>
</evidence>
<dbReference type="EMBL" id="JAATIP010000098">
    <property type="protein sequence ID" value="KAF4374034.1"/>
    <property type="molecule type" value="Genomic_DNA"/>
</dbReference>
<evidence type="ECO:0000256" key="1">
    <source>
        <dbReference type="SAM" id="MobiDB-lite"/>
    </source>
</evidence>
<gene>
    <name evidence="2" type="ORF">F8388_007940</name>
    <name evidence="3" type="ORF">G4B88_011419</name>
</gene>
<organism evidence="2 4">
    <name type="scientific">Cannabis sativa</name>
    <name type="common">Hemp</name>
    <name type="synonym">Marijuana</name>
    <dbReference type="NCBI Taxonomy" id="3483"/>
    <lineage>
        <taxon>Eukaryota</taxon>
        <taxon>Viridiplantae</taxon>
        <taxon>Streptophyta</taxon>
        <taxon>Embryophyta</taxon>
        <taxon>Tracheophyta</taxon>
        <taxon>Spermatophyta</taxon>
        <taxon>Magnoliopsida</taxon>
        <taxon>eudicotyledons</taxon>
        <taxon>Gunneridae</taxon>
        <taxon>Pentapetalae</taxon>
        <taxon>rosids</taxon>
        <taxon>fabids</taxon>
        <taxon>Rosales</taxon>
        <taxon>Cannabaceae</taxon>
        <taxon>Cannabis</taxon>
    </lineage>
</organism>
<accession>A0A7J6FTG9</accession>
<feature type="compositionally biased region" description="Low complexity" evidence="1">
    <location>
        <begin position="97"/>
        <end position="106"/>
    </location>
</feature>
<evidence type="ECO:0000313" key="2">
    <source>
        <dbReference type="EMBL" id="KAF4374034.1"/>
    </source>
</evidence>